<organism evidence="1 2">
    <name type="scientific">Eumeta variegata</name>
    <name type="common">Bagworm moth</name>
    <name type="synonym">Eumeta japonica</name>
    <dbReference type="NCBI Taxonomy" id="151549"/>
    <lineage>
        <taxon>Eukaryota</taxon>
        <taxon>Metazoa</taxon>
        <taxon>Ecdysozoa</taxon>
        <taxon>Arthropoda</taxon>
        <taxon>Hexapoda</taxon>
        <taxon>Insecta</taxon>
        <taxon>Pterygota</taxon>
        <taxon>Neoptera</taxon>
        <taxon>Endopterygota</taxon>
        <taxon>Lepidoptera</taxon>
        <taxon>Glossata</taxon>
        <taxon>Ditrysia</taxon>
        <taxon>Tineoidea</taxon>
        <taxon>Psychidae</taxon>
        <taxon>Oiketicinae</taxon>
        <taxon>Eumeta</taxon>
    </lineage>
</organism>
<dbReference type="AlphaFoldDB" id="A0A4C1TWW7"/>
<gene>
    <name evidence="1" type="ORF">EVAR_14767_1</name>
</gene>
<protein>
    <submittedName>
        <fullName evidence="1">Uncharacterized protein</fullName>
    </submittedName>
</protein>
<comment type="caution">
    <text evidence="1">The sequence shown here is derived from an EMBL/GenBank/DDBJ whole genome shotgun (WGS) entry which is preliminary data.</text>
</comment>
<keyword evidence="2" id="KW-1185">Reference proteome</keyword>
<dbReference type="OrthoDB" id="10603610at2759"/>
<accession>A0A4C1TWW7</accession>
<dbReference type="EMBL" id="BGZK01000096">
    <property type="protein sequence ID" value="GBP18374.1"/>
    <property type="molecule type" value="Genomic_DNA"/>
</dbReference>
<reference evidence="1 2" key="1">
    <citation type="journal article" date="2019" name="Commun. Biol.">
        <title>The bagworm genome reveals a unique fibroin gene that provides high tensile strength.</title>
        <authorList>
            <person name="Kono N."/>
            <person name="Nakamura H."/>
            <person name="Ohtoshi R."/>
            <person name="Tomita M."/>
            <person name="Numata K."/>
            <person name="Arakawa K."/>
        </authorList>
    </citation>
    <scope>NUCLEOTIDE SEQUENCE [LARGE SCALE GENOMIC DNA]</scope>
</reference>
<name>A0A4C1TWW7_EUMVA</name>
<proteinExistence type="predicted"/>
<evidence type="ECO:0000313" key="1">
    <source>
        <dbReference type="EMBL" id="GBP18374.1"/>
    </source>
</evidence>
<sequence>MCFEDITDIKISDHSCRGLNHKIIFLIPCQHPKRNPSAKYQLSRSKGLGWAMISQEVEPIALCRSNGAEYNAPQRHLVADNILRSSATGTCKHLHIPYSVQRVETCRCRAGRRPVRNACSDVRMNTTYGVCA</sequence>
<dbReference type="Proteomes" id="UP000299102">
    <property type="component" value="Unassembled WGS sequence"/>
</dbReference>
<evidence type="ECO:0000313" key="2">
    <source>
        <dbReference type="Proteomes" id="UP000299102"/>
    </source>
</evidence>